<organism evidence="1 2">
    <name type="scientific">Yersinia intermedia</name>
    <dbReference type="NCBI Taxonomy" id="631"/>
    <lineage>
        <taxon>Bacteria</taxon>
        <taxon>Pseudomonadati</taxon>
        <taxon>Pseudomonadota</taxon>
        <taxon>Gammaproteobacteria</taxon>
        <taxon>Enterobacterales</taxon>
        <taxon>Yersiniaceae</taxon>
        <taxon>Yersinia</taxon>
    </lineage>
</organism>
<proteinExistence type="predicted"/>
<gene>
    <name evidence="1" type="ORF">ERS008530_00577</name>
</gene>
<dbReference type="Proteomes" id="UP000038750">
    <property type="component" value="Unassembled WGS sequence"/>
</dbReference>
<sequence length="85" mass="10024">MEDNFKDIEKNEARILKKKPENSYDVIKLSDYEDVLKSYHHIKFFIRVFSSQKTKDGLGSNTINEINNRIDKIVNEEIASFNSNR</sequence>
<accession>A0A0T9LR53</accession>
<protein>
    <submittedName>
        <fullName evidence="1">Uncharacterized protein</fullName>
    </submittedName>
</protein>
<dbReference type="RefSeq" id="WP_080991578.1">
    <property type="nucleotide sequence ID" value="NZ_CPZJ01000002.1"/>
</dbReference>
<name>A0A0T9LR53_YERIN</name>
<evidence type="ECO:0000313" key="1">
    <source>
        <dbReference type="EMBL" id="CNF17051.1"/>
    </source>
</evidence>
<dbReference type="AlphaFoldDB" id="A0A0T9LR53"/>
<reference evidence="1 2" key="1">
    <citation type="submission" date="2015-03" db="EMBL/GenBank/DDBJ databases">
        <authorList>
            <person name="Murphy D."/>
        </authorList>
    </citation>
    <scope>NUCLEOTIDE SEQUENCE [LARGE SCALE GENOMIC DNA]</scope>
    <source>
        <strain evidence="1 2">BR165/97</strain>
    </source>
</reference>
<evidence type="ECO:0000313" key="2">
    <source>
        <dbReference type="Proteomes" id="UP000038750"/>
    </source>
</evidence>
<dbReference type="EMBL" id="CPZJ01000002">
    <property type="protein sequence ID" value="CNF17051.1"/>
    <property type="molecule type" value="Genomic_DNA"/>
</dbReference>